<feature type="region of interest" description="Disordered" evidence="1">
    <location>
        <begin position="1"/>
        <end position="89"/>
    </location>
</feature>
<sequence>MTKTIHATVPPDAAAPAAPRAADPVKGTGKMPMPESPPTVAGMPREGRVMNEPGDPGVPAGEDDMLDTSRAPEPGEDFEPDSGPAKHRP</sequence>
<evidence type="ECO:0000256" key="1">
    <source>
        <dbReference type="SAM" id="MobiDB-lite"/>
    </source>
</evidence>
<evidence type="ECO:0000313" key="3">
    <source>
        <dbReference type="Proteomes" id="UP000216913"/>
    </source>
</evidence>
<proteinExistence type="predicted"/>
<accession>A0A261U1S7</accession>
<dbReference type="Proteomes" id="UP000216913">
    <property type="component" value="Unassembled WGS sequence"/>
</dbReference>
<comment type="caution">
    <text evidence="2">The sequence shown here is derived from an EMBL/GenBank/DDBJ whole genome shotgun (WGS) entry which is preliminary data.</text>
</comment>
<keyword evidence="3" id="KW-1185">Reference proteome</keyword>
<protein>
    <submittedName>
        <fullName evidence="2">Uncharacterized protein</fullName>
    </submittedName>
</protein>
<feature type="compositionally biased region" description="Low complexity" evidence="1">
    <location>
        <begin position="10"/>
        <end position="24"/>
    </location>
</feature>
<dbReference type="AlphaFoldDB" id="A0A261U1S7"/>
<gene>
    <name evidence="2" type="ORF">CAL25_04120</name>
</gene>
<organism evidence="2 3">
    <name type="scientific">Bordetella genomosp. 5</name>
    <dbReference type="NCBI Taxonomy" id="1395608"/>
    <lineage>
        <taxon>Bacteria</taxon>
        <taxon>Pseudomonadati</taxon>
        <taxon>Pseudomonadota</taxon>
        <taxon>Betaproteobacteria</taxon>
        <taxon>Burkholderiales</taxon>
        <taxon>Alcaligenaceae</taxon>
        <taxon>Bordetella</taxon>
    </lineage>
</organism>
<dbReference type="RefSeq" id="WP_249278933.1">
    <property type="nucleotide sequence ID" value="NZ_NEVP01000001.1"/>
</dbReference>
<reference evidence="2 3" key="1">
    <citation type="submission" date="2017-05" db="EMBL/GenBank/DDBJ databases">
        <title>Complete and WGS of Bordetella genogroups.</title>
        <authorList>
            <person name="Spilker T."/>
            <person name="LiPuma J."/>
        </authorList>
    </citation>
    <scope>NUCLEOTIDE SEQUENCE [LARGE SCALE GENOMIC DNA]</scope>
    <source>
        <strain evidence="2 3">AU10456</strain>
    </source>
</reference>
<evidence type="ECO:0000313" key="2">
    <source>
        <dbReference type="EMBL" id="OZI55585.1"/>
    </source>
</evidence>
<dbReference type="EMBL" id="NEVP01000001">
    <property type="protein sequence ID" value="OZI55585.1"/>
    <property type="molecule type" value="Genomic_DNA"/>
</dbReference>
<name>A0A261U1S7_9BORD</name>